<comment type="caution">
    <text evidence="1">The sequence shown here is derived from an EMBL/GenBank/DDBJ whole genome shotgun (WGS) entry which is preliminary data.</text>
</comment>
<proteinExistence type="predicted"/>
<reference evidence="1 2" key="1">
    <citation type="journal article" date="2018" name="Front. Plant Sci.">
        <title>Red Clover (Trifolium pratense) and Zigzag Clover (T. medium) - A Picture of Genomic Similarities and Differences.</title>
        <authorList>
            <person name="Dluhosova J."/>
            <person name="Istvanek J."/>
            <person name="Nedelnik J."/>
            <person name="Repkova J."/>
        </authorList>
    </citation>
    <scope>NUCLEOTIDE SEQUENCE [LARGE SCALE GENOMIC DNA]</scope>
    <source>
        <strain evidence="2">cv. 10/8</strain>
        <tissue evidence="1">Leaf</tissue>
    </source>
</reference>
<feature type="non-terminal residue" evidence="1">
    <location>
        <position position="1"/>
    </location>
</feature>
<accession>A0A392S9I0</accession>
<evidence type="ECO:0000313" key="2">
    <source>
        <dbReference type="Proteomes" id="UP000265520"/>
    </source>
</evidence>
<evidence type="ECO:0000313" key="1">
    <source>
        <dbReference type="EMBL" id="MCI45349.1"/>
    </source>
</evidence>
<organism evidence="1 2">
    <name type="scientific">Trifolium medium</name>
    <dbReference type="NCBI Taxonomy" id="97028"/>
    <lineage>
        <taxon>Eukaryota</taxon>
        <taxon>Viridiplantae</taxon>
        <taxon>Streptophyta</taxon>
        <taxon>Embryophyta</taxon>
        <taxon>Tracheophyta</taxon>
        <taxon>Spermatophyta</taxon>
        <taxon>Magnoliopsida</taxon>
        <taxon>eudicotyledons</taxon>
        <taxon>Gunneridae</taxon>
        <taxon>Pentapetalae</taxon>
        <taxon>rosids</taxon>
        <taxon>fabids</taxon>
        <taxon>Fabales</taxon>
        <taxon>Fabaceae</taxon>
        <taxon>Papilionoideae</taxon>
        <taxon>50 kb inversion clade</taxon>
        <taxon>NPAAA clade</taxon>
        <taxon>Hologalegina</taxon>
        <taxon>IRL clade</taxon>
        <taxon>Trifolieae</taxon>
        <taxon>Trifolium</taxon>
    </lineage>
</organism>
<dbReference type="AlphaFoldDB" id="A0A392S9I0"/>
<dbReference type="EMBL" id="LXQA010342982">
    <property type="protein sequence ID" value="MCI45349.1"/>
    <property type="molecule type" value="Genomic_DNA"/>
</dbReference>
<name>A0A392S9I0_9FABA</name>
<dbReference type="Proteomes" id="UP000265520">
    <property type="component" value="Unassembled WGS sequence"/>
</dbReference>
<protein>
    <submittedName>
        <fullName evidence="1">Uncharacterized protein</fullName>
    </submittedName>
</protein>
<sequence length="46" mass="4631">SATVCIGGIGFCQEGEGSDSNDQAVSLHDVWDATARKSSSCGNGNV</sequence>
<keyword evidence="2" id="KW-1185">Reference proteome</keyword>